<evidence type="ECO:0000256" key="2">
    <source>
        <dbReference type="ARBA" id="ARBA00023157"/>
    </source>
</evidence>
<dbReference type="PRINTS" id="PR00003">
    <property type="entry name" value="4DISULPHCORE"/>
</dbReference>
<dbReference type="PANTHER" id="PTHR19441:SF30">
    <property type="entry name" value="ELAFIN"/>
    <property type="match status" value="1"/>
</dbReference>
<evidence type="ECO:0000256" key="3">
    <source>
        <dbReference type="SAM" id="SignalP"/>
    </source>
</evidence>
<dbReference type="GO" id="GO:0030414">
    <property type="term" value="F:peptidase inhibitor activity"/>
    <property type="evidence" value="ECO:0007669"/>
    <property type="project" value="InterPro"/>
</dbReference>
<reference evidence="5" key="2">
    <citation type="submission" date="2021-03" db="UniProtKB">
        <authorList>
            <consortium name="Ensembl"/>
        </authorList>
    </citation>
    <scope>IDENTIFICATION</scope>
</reference>
<dbReference type="SUPFAM" id="SSF57256">
    <property type="entry name" value="Elafin-like"/>
    <property type="match status" value="4"/>
</dbReference>
<sequence>MGPTATFLLLGFCLCSLGTWAQGHNGHMDHDDDDDGDGVGWADRRRVKAGECPADVDSPVCNGTLRAKCNRDSRCDDKAKCCFSGCRNRCRLPLEDKNTMCPYFDASKCPLKNSTINECYSDVQCQGSERCCCFNCRRECTPTVRVKPGQCPAPGRWCPAGPPQHKCQTDADCTGKDKCCEECGGHKCRGPQTEHIGFCPETIETLSCISALDTPLCQTDSSCPRGWKCCLSGERMQCVEALAEKPGKCPIPVTRCPPPAPNPACSSDANCPGNKKCCTPACEPKCMEPI</sequence>
<feature type="domain" description="WAP" evidence="4">
    <location>
        <begin position="242"/>
        <end position="290"/>
    </location>
</feature>
<dbReference type="InterPro" id="IPR008197">
    <property type="entry name" value="WAP_dom"/>
</dbReference>
<dbReference type="PANTHER" id="PTHR19441">
    <property type="entry name" value="WHEY ACDIC PROTEIN WAP"/>
    <property type="match status" value="1"/>
</dbReference>
<feature type="signal peptide" evidence="3">
    <location>
        <begin position="1"/>
        <end position="21"/>
    </location>
</feature>
<dbReference type="GeneTree" id="ENSGT01140000282936"/>
<dbReference type="SMART" id="SM00217">
    <property type="entry name" value="WAP"/>
    <property type="match status" value="4"/>
</dbReference>
<dbReference type="Pfam" id="PF00095">
    <property type="entry name" value="WAP"/>
    <property type="match status" value="5"/>
</dbReference>
<feature type="domain" description="WAP" evidence="4">
    <location>
        <begin position="144"/>
        <end position="192"/>
    </location>
</feature>
<keyword evidence="2" id="KW-1015">Disulfide bond</keyword>
<accession>A0A803JW73</accession>
<dbReference type="GO" id="GO:0005576">
    <property type="term" value="C:extracellular region"/>
    <property type="evidence" value="ECO:0007669"/>
    <property type="project" value="InterPro"/>
</dbReference>
<reference evidence="5" key="1">
    <citation type="journal article" date="2010" name="Science">
        <title>The genome of the Western clawed frog Xenopus tropicalis.</title>
        <authorList>
            <person name="Hellsten U."/>
            <person name="Harland R.M."/>
            <person name="Gilchrist M.J."/>
            <person name="Hendrix D."/>
            <person name="Jurka J."/>
            <person name="Kapitonov V."/>
            <person name="Ovcharenko I."/>
            <person name="Putnam N.H."/>
            <person name="Shu S."/>
            <person name="Taher L."/>
            <person name="Blitz I.L."/>
            <person name="Blumberg B."/>
            <person name="Dichmann D.S."/>
            <person name="Dubchak I."/>
            <person name="Amaya E."/>
            <person name="Detter J.C."/>
            <person name="Fletcher R."/>
            <person name="Gerhard D.S."/>
            <person name="Goodstein D."/>
            <person name="Graves T."/>
            <person name="Grigoriev I.V."/>
            <person name="Grimwood J."/>
            <person name="Kawashima T."/>
            <person name="Lindquist E."/>
            <person name="Lucas S.M."/>
            <person name="Mead P.E."/>
            <person name="Mitros T."/>
            <person name="Ogino H."/>
            <person name="Ohta Y."/>
            <person name="Poliakov A.V."/>
            <person name="Pollet N."/>
            <person name="Robert J."/>
            <person name="Salamov A."/>
            <person name="Sater A.K."/>
            <person name="Schmutz J."/>
            <person name="Terry A."/>
            <person name="Vize P.D."/>
            <person name="Warren W.C."/>
            <person name="Wells D."/>
            <person name="Wills A."/>
            <person name="Wilson R.K."/>
            <person name="Zimmerman L.B."/>
            <person name="Zorn A.M."/>
            <person name="Grainger R."/>
            <person name="Grammer T."/>
            <person name="Khokha M.K."/>
            <person name="Richardson P.M."/>
            <person name="Rokhsar D.S."/>
        </authorList>
    </citation>
    <scope>NUCLEOTIDE SEQUENCE [LARGE SCALE GENOMIC DNA]</scope>
    <source>
        <strain evidence="5">Nigerian</strain>
    </source>
</reference>
<organism evidence="5">
    <name type="scientific">Xenopus tropicalis</name>
    <name type="common">Western clawed frog</name>
    <name type="synonym">Silurana tropicalis</name>
    <dbReference type="NCBI Taxonomy" id="8364"/>
    <lineage>
        <taxon>Eukaryota</taxon>
        <taxon>Metazoa</taxon>
        <taxon>Chordata</taxon>
        <taxon>Craniata</taxon>
        <taxon>Vertebrata</taxon>
        <taxon>Euteleostomi</taxon>
        <taxon>Amphibia</taxon>
        <taxon>Batrachia</taxon>
        <taxon>Anura</taxon>
        <taxon>Pipoidea</taxon>
        <taxon>Pipidae</taxon>
        <taxon>Xenopodinae</taxon>
        <taxon>Xenopus</taxon>
        <taxon>Silurana</taxon>
    </lineage>
</organism>
<proteinExistence type="predicted"/>
<evidence type="ECO:0000313" key="5">
    <source>
        <dbReference type="Ensembl" id="ENSXETP00000112274"/>
    </source>
</evidence>
<feature type="domain" description="WAP" evidence="4">
    <location>
        <begin position="45"/>
        <end position="94"/>
    </location>
</feature>
<evidence type="ECO:0000256" key="1">
    <source>
        <dbReference type="ARBA" id="ARBA00022729"/>
    </source>
</evidence>
<dbReference type="Gene3D" id="4.10.75.10">
    <property type="entry name" value="Elafin-like"/>
    <property type="match status" value="4"/>
</dbReference>
<dbReference type="InterPro" id="IPR050514">
    <property type="entry name" value="WAP_four-disulfide_core"/>
</dbReference>
<dbReference type="Ensembl" id="ENSXETT00000123051">
    <property type="protein sequence ID" value="ENSXETP00000112274"/>
    <property type="gene ID" value="ENSXETG00000047413"/>
</dbReference>
<evidence type="ECO:0000259" key="4">
    <source>
        <dbReference type="PROSITE" id="PS51390"/>
    </source>
</evidence>
<dbReference type="PROSITE" id="PS51390">
    <property type="entry name" value="WAP"/>
    <property type="match status" value="3"/>
</dbReference>
<dbReference type="AlphaFoldDB" id="A0A803JW73"/>
<feature type="chain" id="PRO_5031225073" description="WAP domain-containing protein" evidence="3">
    <location>
        <begin position="22"/>
        <end position="290"/>
    </location>
</feature>
<dbReference type="InterPro" id="IPR036645">
    <property type="entry name" value="Elafin-like_sf"/>
</dbReference>
<name>A0A803JW73_XENTR</name>
<protein>
    <recommendedName>
        <fullName evidence="4">WAP domain-containing protein</fullName>
    </recommendedName>
</protein>
<keyword evidence="1 3" id="KW-0732">Signal</keyword>